<dbReference type="Proteomes" id="UP000585665">
    <property type="component" value="Unassembled WGS sequence"/>
</dbReference>
<dbReference type="EMBL" id="JABXXR010000006">
    <property type="protein sequence ID" value="NVN39283.1"/>
    <property type="molecule type" value="Genomic_DNA"/>
</dbReference>
<keyword evidence="1" id="KW-0812">Transmembrane</keyword>
<dbReference type="AlphaFoldDB" id="A0A850P8H2"/>
<keyword evidence="1" id="KW-1133">Transmembrane helix</keyword>
<name>A0A850P8H2_9PROT</name>
<comment type="caution">
    <text evidence="2">The sequence shown here is derived from an EMBL/GenBank/DDBJ whole genome shotgun (WGS) entry which is preliminary data.</text>
</comment>
<reference evidence="2 3" key="1">
    <citation type="submission" date="2020-06" db="EMBL/GenBank/DDBJ databases">
        <title>Description of novel acetic acid bacteria.</title>
        <authorList>
            <person name="Sombolestani A."/>
        </authorList>
    </citation>
    <scope>NUCLEOTIDE SEQUENCE [LARGE SCALE GENOMIC DNA]</scope>
    <source>
        <strain evidence="2 3">LMG 27010</strain>
    </source>
</reference>
<protein>
    <submittedName>
        <fullName evidence="2">Uncharacterized protein</fullName>
    </submittedName>
</protein>
<sequence length="83" mass="9267">MPVASHAPPMFFVWDEHGVITVLGNRTTRLGRDQKTRTMEGATMRLALSHRPLHMPTSQTVLIITVAMGAAIFWGLAFWIGYT</sequence>
<evidence type="ECO:0000313" key="3">
    <source>
        <dbReference type="Proteomes" id="UP000585665"/>
    </source>
</evidence>
<gene>
    <name evidence="2" type="ORF">HUK82_01710</name>
</gene>
<accession>A0A850P8H2</accession>
<evidence type="ECO:0000313" key="2">
    <source>
        <dbReference type="EMBL" id="NVN39283.1"/>
    </source>
</evidence>
<dbReference type="RefSeq" id="WP_176612302.1">
    <property type="nucleotide sequence ID" value="NZ_JABXXR010000006.1"/>
</dbReference>
<evidence type="ECO:0000256" key="1">
    <source>
        <dbReference type="SAM" id="Phobius"/>
    </source>
</evidence>
<feature type="transmembrane region" description="Helical" evidence="1">
    <location>
        <begin position="61"/>
        <end position="82"/>
    </location>
</feature>
<organism evidence="2 3">
    <name type="scientific">Ameyamaea chiangmaiensis</name>
    <dbReference type="NCBI Taxonomy" id="442969"/>
    <lineage>
        <taxon>Bacteria</taxon>
        <taxon>Pseudomonadati</taxon>
        <taxon>Pseudomonadota</taxon>
        <taxon>Alphaproteobacteria</taxon>
        <taxon>Acetobacterales</taxon>
        <taxon>Acetobacteraceae</taxon>
        <taxon>Ameyamaea</taxon>
    </lineage>
</organism>
<proteinExistence type="predicted"/>
<keyword evidence="1" id="KW-0472">Membrane</keyword>
<keyword evidence="3" id="KW-1185">Reference proteome</keyword>